<proteinExistence type="predicted"/>
<dbReference type="GO" id="GO:0016829">
    <property type="term" value="F:lyase activity"/>
    <property type="evidence" value="ECO:0007669"/>
    <property type="project" value="UniProtKB-KW"/>
</dbReference>
<dbReference type="Gene3D" id="3.20.20.60">
    <property type="entry name" value="Phosphoenolpyruvate-binding domains"/>
    <property type="match status" value="1"/>
</dbReference>
<dbReference type="PANTHER" id="PTHR32308">
    <property type="entry name" value="LYASE BETA SUBUNIT, PUTATIVE (AFU_ORTHOLOGUE AFUA_4G13030)-RELATED"/>
    <property type="match status" value="1"/>
</dbReference>
<comment type="cofactor">
    <cofactor evidence="1">
        <name>Mg(2+)</name>
        <dbReference type="ChEBI" id="CHEBI:18420"/>
    </cofactor>
</comment>
<organism evidence="5 6">
    <name type="scientific">Streptomyces lannensis</name>
    <dbReference type="NCBI Taxonomy" id="766498"/>
    <lineage>
        <taxon>Bacteria</taxon>
        <taxon>Bacillati</taxon>
        <taxon>Actinomycetota</taxon>
        <taxon>Actinomycetes</taxon>
        <taxon>Kitasatosporales</taxon>
        <taxon>Streptomycetaceae</taxon>
        <taxon>Streptomyces</taxon>
    </lineage>
</organism>
<protein>
    <submittedName>
        <fullName evidence="5">CoA ester lyase</fullName>
    </submittedName>
</protein>
<evidence type="ECO:0000256" key="1">
    <source>
        <dbReference type="ARBA" id="ARBA00001946"/>
    </source>
</evidence>
<sequence>MSTLPNSTPSTRAQAVHSRSWLFVPGDRPERFAKALDSDADAVIVDLEDAVAPQHKTAARDNVVEFAASSAIFVRVNGADSPWYKDDLAALRDCCPPLGVILPKTGSADDVAAAAALLGPQIPIVALVETASGVQNAGEIAAAVPSVRLAFGSLDFGLDIDAETDDTTLLYARSTLVIASRAAGLPGPVDGVTTELDDPAAAGRDAGRARRLGFAGKLCVHPRQTTPVNEAFGYSPETVAWARRAVEAAGKADGAAVRVDGEMVDKPRLQLAERVLAFSAKGNEP</sequence>
<dbReference type="Proteomes" id="UP001501563">
    <property type="component" value="Unassembled WGS sequence"/>
</dbReference>
<dbReference type="PIRSF" id="PIRSF015582">
    <property type="entry name" value="Cit_lyase_B"/>
    <property type="match status" value="1"/>
</dbReference>
<dbReference type="EMBL" id="BAAAZA010000053">
    <property type="protein sequence ID" value="GAA3903430.1"/>
    <property type="molecule type" value="Genomic_DNA"/>
</dbReference>
<evidence type="ECO:0000256" key="2">
    <source>
        <dbReference type="ARBA" id="ARBA00022723"/>
    </source>
</evidence>
<dbReference type="SUPFAM" id="SSF51621">
    <property type="entry name" value="Phosphoenolpyruvate/pyruvate domain"/>
    <property type="match status" value="1"/>
</dbReference>
<dbReference type="InterPro" id="IPR015813">
    <property type="entry name" value="Pyrv/PenolPyrv_kinase-like_dom"/>
</dbReference>
<accession>A0ABP7LNZ3</accession>
<dbReference type="PANTHER" id="PTHR32308:SF10">
    <property type="entry name" value="CITRATE LYASE SUBUNIT BETA"/>
    <property type="match status" value="1"/>
</dbReference>
<keyword evidence="5" id="KW-0456">Lyase</keyword>
<name>A0ABP7LNZ3_9ACTN</name>
<reference evidence="6" key="1">
    <citation type="journal article" date="2019" name="Int. J. Syst. Evol. Microbiol.">
        <title>The Global Catalogue of Microorganisms (GCM) 10K type strain sequencing project: providing services to taxonomists for standard genome sequencing and annotation.</title>
        <authorList>
            <consortium name="The Broad Institute Genomics Platform"/>
            <consortium name="The Broad Institute Genome Sequencing Center for Infectious Disease"/>
            <person name="Wu L."/>
            <person name="Ma J."/>
        </authorList>
    </citation>
    <scope>NUCLEOTIDE SEQUENCE [LARGE SCALE GENOMIC DNA]</scope>
    <source>
        <strain evidence="6">JCM 16578</strain>
    </source>
</reference>
<keyword evidence="2" id="KW-0479">Metal-binding</keyword>
<evidence type="ECO:0000313" key="6">
    <source>
        <dbReference type="Proteomes" id="UP001501563"/>
    </source>
</evidence>
<evidence type="ECO:0000256" key="3">
    <source>
        <dbReference type="ARBA" id="ARBA00022842"/>
    </source>
</evidence>
<dbReference type="InterPro" id="IPR040442">
    <property type="entry name" value="Pyrv_kinase-like_dom_sf"/>
</dbReference>
<dbReference type="InterPro" id="IPR005000">
    <property type="entry name" value="Aldolase/citrate-lyase_domain"/>
</dbReference>
<comment type="caution">
    <text evidence="5">The sequence shown here is derived from an EMBL/GenBank/DDBJ whole genome shotgun (WGS) entry which is preliminary data.</text>
</comment>
<evidence type="ECO:0000313" key="5">
    <source>
        <dbReference type="EMBL" id="GAA3903430.1"/>
    </source>
</evidence>
<keyword evidence="3" id="KW-0460">Magnesium</keyword>
<gene>
    <name evidence="5" type="ORF">GCM10022207_85690</name>
</gene>
<feature type="domain" description="HpcH/HpaI aldolase/citrate lyase" evidence="4">
    <location>
        <begin position="19"/>
        <end position="222"/>
    </location>
</feature>
<dbReference type="RefSeq" id="WP_345554189.1">
    <property type="nucleotide sequence ID" value="NZ_BAAAZA010000053.1"/>
</dbReference>
<dbReference type="InterPro" id="IPR011206">
    <property type="entry name" value="Citrate_lyase_beta/mcl1/mcl2"/>
</dbReference>
<dbReference type="Pfam" id="PF03328">
    <property type="entry name" value="HpcH_HpaI"/>
    <property type="match status" value="1"/>
</dbReference>
<evidence type="ECO:0000259" key="4">
    <source>
        <dbReference type="Pfam" id="PF03328"/>
    </source>
</evidence>
<keyword evidence="6" id="KW-1185">Reference proteome</keyword>